<evidence type="ECO:0000256" key="1">
    <source>
        <dbReference type="SAM" id="MobiDB-lite"/>
    </source>
</evidence>
<dbReference type="AlphaFoldDB" id="A0AAE3EFU4"/>
<evidence type="ECO:0000313" key="2">
    <source>
        <dbReference type="EMBL" id="MCD1653355.1"/>
    </source>
</evidence>
<evidence type="ECO:0000313" key="3">
    <source>
        <dbReference type="Proteomes" id="UP001198163"/>
    </source>
</evidence>
<reference evidence="2" key="1">
    <citation type="submission" date="2021-08" db="EMBL/GenBank/DDBJ databases">
        <title>Comparative analyses of Brucepasteria parasyntrophica and Teretinema zuelzerae.</title>
        <authorList>
            <person name="Song Y."/>
            <person name="Brune A."/>
        </authorList>
    </citation>
    <scope>NUCLEOTIDE SEQUENCE</scope>
    <source>
        <strain evidence="2">DSM 1903</strain>
    </source>
</reference>
<accession>A0AAE3EFU4</accession>
<comment type="caution">
    <text evidence="2">The sequence shown here is derived from an EMBL/GenBank/DDBJ whole genome shotgun (WGS) entry which is preliminary data.</text>
</comment>
<organism evidence="2 3">
    <name type="scientific">Teretinema zuelzerae</name>
    <dbReference type="NCBI Taxonomy" id="156"/>
    <lineage>
        <taxon>Bacteria</taxon>
        <taxon>Pseudomonadati</taxon>
        <taxon>Spirochaetota</taxon>
        <taxon>Spirochaetia</taxon>
        <taxon>Spirochaetales</taxon>
        <taxon>Treponemataceae</taxon>
        <taxon>Teretinema</taxon>
    </lineage>
</organism>
<protein>
    <submittedName>
        <fullName evidence="2">Uncharacterized protein</fullName>
    </submittedName>
</protein>
<gene>
    <name evidence="2" type="ORF">K7J14_01410</name>
</gene>
<feature type="compositionally biased region" description="Basic and acidic residues" evidence="1">
    <location>
        <begin position="81"/>
        <end position="106"/>
    </location>
</feature>
<keyword evidence="3" id="KW-1185">Reference proteome</keyword>
<feature type="compositionally biased region" description="Low complexity" evidence="1">
    <location>
        <begin position="64"/>
        <end position="77"/>
    </location>
</feature>
<sequence length="192" mass="21151">MARPRKDPVKEQLIAELSETLPLLDSEGLAFLLRQARVHLHNMEVIRQEEELAKELEAGEGTKKAGAGRAGKAASGAGKAGTDRKKAGGKAARDPEKTAEKSDFRIEKSPSGASYHIVSGGKWKMFSEAEMLAMVKIAQSKDPIAEVSARLWNWLDAERPDAFEELDIGGERDPRVRELVSIFRKKFAVRKA</sequence>
<feature type="region of interest" description="Disordered" evidence="1">
    <location>
        <begin position="57"/>
        <end position="106"/>
    </location>
</feature>
<dbReference type="RefSeq" id="WP_230752283.1">
    <property type="nucleotide sequence ID" value="NZ_JAINWA010000001.1"/>
</dbReference>
<dbReference type="EMBL" id="JAINWA010000001">
    <property type="protein sequence ID" value="MCD1653355.1"/>
    <property type="molecule type" value="Genomic_DNA"/>
</dbReference>
<proteinExistence type="predicted"/>
<dbReference type="Proteomes" id="UP001198163">
    <property type="component" value="Unassembled WGS sequence"/>
</dbReference>
<name>A0AAE3EFU4_9SPIR</name>